<dbReference type="SUPFAM" id="SSF55874">
    <property type="entry name" value="ATPase domain of HSP90 chaperone/DNA topoisomerase II/histidine kinase"/>
    <property type="match status" value="1"/>
</dbReference>
<keyword evidence="3" id="KW-1185">Reference proteome</keyword>
<comment type="caution">
    <text evidence="2">The sequence shown here is derived from an EMBL/GenBank/DDBJ whole genome shotgun (WGS) entry which is preliminary data.</text>
</comment>
<name>A0ABT6WHM7_9ACTN</name>
<dbReference type="Gene3D" id="3.30.565.10">
    <property type="entry name" value="Histidine kinase-like ATPase, C-terminal domain"/>
    <property type="match status" value="1"/>
</dbReference>
<protein>
    <submittedName>
        <fullName evidence="2">ATP-binding protein</fullName>
    </submittedName>
</protein>
<sequence>MTSSAAPVEKDFSIAVMGRTLEHLGVQMYKRRDAALAELVANAWDAGATEVVITLPDPRTYNREQDEIIVRDDGAGMTDESLQSDYLVIGRNRRAAGQAEIGGRKPMGRKGIGKLAGFGLAQRMKVDTWRDGSNTTVTLDVDLLKTPAGDVRTLTLPGSVRTIPNADDHGTCITLSNLKHASALDPELLRHNLARRFSRSVRGRMLILVNGVAINDAPVNLSHREPEQGEIEEELPDGNRITWWAGFSDKTLSTEMQGFVVIVRGKTAQAPPFFFGVESRASGQHGTKYLTGVIEADFLDDGADDDSDHISTDRQEVDWSDESVSALRQWGETVVRRLLREHSSRKGDQAKKRVQDNPNLAKRLDALDRKSKEQARRFIGALGASNTDPERLEALADTILRAYEYRQFHDYIEQLDLVIEDPEKFEQTIDLLRGWRVLESRAVLEVVKGRLDIVDKFHSMIVDDAPETAPRVGRDNMHDLIADFPWLINPEWQVLAEEKRITSQLREWGFADADPDDRTRYDFLALRGEGRLVVIEIKRSGHSVSIDDLHQIDRYAEKLRQAETGEVSMAVITGSGYTLSGTARKGWQDRDDIELLTWAEIHARAKSFYEHYRAVLEGDVDDSGFGRKASEIARTRNVLTSGAYRGPTERSVGLGNQDRDYLADER</sequence>
<dbReference type="Proteomes" id="UP001241758">
    <property type="component" value="Unassembled WGS sequence"/>
</dbReference>
<gene>
    <name evidence="2" type="ORF">QLQ12_11600</name>
</gene>
<proteinExistence type="predicted"/>
<dbReference type="Gene3D" id="3.40.1350.10">
    <property type="match status" value="1"/>
</dbReference>
<feature type="region of interest" description="Disordered" evidence="1">
    <location>
        <begin position="644"/>
        <end position="666"/>
    </location>
</feature>
<dbReference type="EMBL" id="JASCTH010000006">
    <property type="protein sequence ID" value="MDI6099239.1"/>
    <property type="molecule type" value="Genomic_DNA"/>
</dbReference>
<feature type="compositionally biased region" description="Basic and acidic residues" evidence="1">
    <location>
        <begin position="657"/>
        <end position="666"/>
    </location>
</feature>
<dbReference type="InterPro" id="IPR011856">
    <property type="entry name" value="tRNA_endonuc-like_dom_sf"/>
</dbReference>
<dbReference type="GO" id="GO:0005524">
    <property type="term" value="F:ATP binding"/>
    <property type="evidence" value="ECO:0007669"/>
    <property type="project" value="UniProtKB-KW"/>
</dbReference>
<dbReference type="InterPro" id="IPR036890">
    <property type="entry name" value="HATPase_C_sf"/>
</dbReference>
<dbReference type="RefSeq" id="WP_282759301.1">
    <property type="nucleotide sequence ID" value="NZ_JASCTH010000006.1"/>
</dbReference>
<evidence type="ECO:0000313" key="3">
    <source>
        <dbReference type="Proteomes" id="UP001241758"/>
    </source>
</evidence>
<keyword evidence="2" id="KW-0067">ATP-binding</keyword>
<reference evidence="2 3" key="1">
    <citation type="submission" date="2023-05" db="EMBL/GenBank/DDBJ databases">
        <title>Actinoplanes sp. NEAU-A12 genome sequencing.</title>
        <authorList>
            <person name="Wang Z.-S."/>
        </authorList>
    </citation>
    <scope>NUCLEOTIDE SEQUENCE [LARGE SCALE GENOMIC DNA]</scope>
    <source>
        <strain evidence="2 3">NEAU-A12</strain>
    </source>
</reference>
<accession>A0ABT6WHM7</accession>
<evidence type="ECO:0000256" key="1">
    <source>
        <dbReference type="SAM" id="MobiDB-lite"/>
    </source>
</evidence>
<evidence type="ECO:0000313" key="2">
    <source>
        <dbReference type="EMBL" id="MDI6099239.1"/>
    </source>
</evidence>
<organism evidence="2 3">
    <name type="scientific">Actinoplanes sandaracinus</name>
    <dbReference type="NCBI Taxonomy" id="3045177"/>
    <lineage>
        <taxon>Bacteria</taxon>
        <taxon>Bacillati</taxon>
        <taxon>Actinomycetota</taxon>
        <taxon>Actinomycetes</taxon>
        <taxon>Micromonosporales</taxon>
        <taxon>Micromonosporaceae</taxon>
        <taxon>Actinoplanes</taxon>
    </lineage>
</organism>
<dbReference type="Pfam" id="PF13589">
    <property type="entry name" value="HATPase_c_3"/>
    <property type="match status" value="1"/>
</dbReference>
<keyword evidence="2" id="KW-0547">Nucleotide-binding</keyword>